<evidence type="ECO:0000313" key="2">
    <source>
        <dbReference type="Proteomes" id="UP001258017"/>
    </source>
</evidence>
<proteinExistence type="predicted"/>
<dbReference type="Proteomes" id="UP001258017">
    <property type="component" value="Unassembled WGS sequence"/>
</dbReference>
<reference evidence="1" key="2">
    <citation type="journal article" date="2023" name="Commun. Biol.">
        <title>Intrasexual cuticular hydrocarbon dimorphism in a wasp sheds light on hydrocarbon biosynthesis genes in Hymenoptera.</title>
        <authorList>
            <person name="Moris V.C."/>
            <person name="Podsiadlowski L."/>
            <person name="Martin S."/>
            <person name="Oeyen J.P."/>
            <person name="Donath A."/>
            <person name="Petersen M."/>
            <person name="Wilbrandt J."/>
            <person name="Misof B."/>
            <person name="Liedtke D."/>
            <person name="Thamm M."/>
            <person name="Scheiner R."/>
            <person name="Schmitt T."/>
            <person name="Niehuis O."/>
        </authorList>
    </citation>
    <scope>NUCLEOTIDE SEQUENCE</scope>
    <source>
        <strain evidence="1">GBR_01_08_01A</strain>
    </source>
</reference>
<organism evidence="1 2">
    <name type="scientific">Odynerus spinipes</name>
    <dbReference type="NCBI Taxonomy" id="1348599"/>
    <lineage>
        <taxon>Eukaryota</taxon>
        <taxon>Metazoa</taxon>
        <taxon>Ecdysozoa</taxon>
        <taxon>Arthropoda</taxon>
        <taxon>Hexapoda</taxon>
        <taxon>Insecta</taxon>
        <taxon>Pterygota</taxon>
        <taxon>Neoptera</taxon>
        <taxon>Endopterygota</taxon>
        <taxon>Hymenoptera</taxon>
        <taxon>Apocrita</taxon>
        <taxon>Aculeata</taxon>
        <taxon>Vespoidea</taxon>
        <taxon>Vespidae</taxon>
        <taxon>Eumeninae</taxon>
        <taxon>Odynerus</taxon>
    </lineage>
</organism>
<evidence type="ECO:0000313" key="1">
    <source>
        <dbReference type="EMBL" id="KAK2584894.1"/>
    </source>
</evidence>
<sequence>MLDDLRQITANAVNAKEMKLHVPNSFGTMIAVTTGDVADKTFVQLGRKIIREGLAAIGTLMILRSSRYPVKLCVGLLLDLVTSLARLLVPRCPRVPPQEEPAD</sequence>
<accession>A0AAD9RS80</accession>
<keyword evidence="2" id="KW-1185">Reference proteome</keyword>
<comment type="caution">
    <text evidence="1">The sequence shown here is derived from an EMBL/GenBank/DDBJ whole genome shotgun (WGS) entry which is preliminary data.</text>
</comment>
<protein>
    <submittedName>
        <fullName evidence="1">Uncharacterized protein</fullName>
    </submittedName>
</protein>
<dbReference type="EMBL" id="JAIFRP010000023">
    <property type="protein sequence ID" value="KAK2584894.1"/>
    <property type="molecule type" value="Genomic_DNA"/>
</dbReference>
<name>A0AAD9RS80_9HYME</name>
<gene>
    <name evidence="1" type="ORF">KPH14_002490</name>
</gene>
<reference evidence="1" key="1">
    <citation type="submission" date="2021-08" db="EMBL/GenBank/DDBJ databases">
        <authorList>
            <person name="Misof B."/>
            <person name="Oliver O."/>
            <person name="Podsiadlowski L."/>
            <person name="Donath A."/>
            <person name="Peters R."/>
            <person name="Mayer C."/>
            <person name="Rust J."/>
            <person name="Gunkel S."/>
            <person name="Lesny P."/>
            <person name="Martin S."/>
            <person name="Oeyen J.P."/>
            <person name="Petersen M."/>
            <person name="Panagiotis P."/>
            <person name="Wilbrandt J."/>
            <person name="Tanja T."/>
        </authorList>
    </citation>
    <scope>NUCLEOTIDE SEQUENCE</scope>
    <source>
        <strain evidence="1">GBR_01_08_01A</strain>
        <tissue evidence="1">Thorax + abdomen</tissue>
    </source>
</reference>
<dbReference type="AlphaFoldDB" id="A0AAD9RS80"/>